<dbReference type="GO" id="GO:0003677">
    <property type="term" value="F:DNA binding"/>
    <property type="evidence" value="ECO:0007669"/>
    <property type="project" value="UniProtKB-UniRule"/>
</dbReference>
<dbReference type="GO" id="GO:0045892">
    <property type="term" value="P:negative regulation of DNA-templated transcription"/>
    <property type="evidence" value="ECO:0007669"/>
    <property type="project" value="InterPro"/>
</dbReference>
<accession>A0A9D5DR92</accession>
<comment type="caution">
    <text evidence="5">The sequence shown here is derived from an EMBL/GenBank/DDBJ whole genome shotgun (WGS) entry which is preliminary data.</text>
</comment>
<proteinExistence type="predicted"/>
<evidence type="ECO:0000256" key="2">
    <source>
        <dbReference type="ARBA" id="ARBA00023125"/>
    </source>
</evidence>
<dbReference type="GO" id="GO:0003700">
    <property type="term" value="F:DNA-binding transcription factor activity"/>
    <property type="evidence" value="ECO:0007669"/>
    <property type="project" value="InterPro"/>
</dbReference>
<dbReference type="InterPro" id="IPR036271">
    <property type="entry name" value="Tet_transcr_reg_TetR-rel_C_sf"/>
</dbReference>
<dbReference type="EMBL" id="LJJD01000017">
    <property type="protein sequence ID" value="KQL57220.1"/>
    <property type="molecule type" value="Genomic_DNA"/>
</dbReference>
<dbReference type="AlphaFoldDB" id="A0A9D5DR92"/>
<evidence type="ECO:0000313" key="6">
    <source>
        <dbReference type="Proteomes" id="UP000051061"/>
    </source>
</evidence>
<dbReference type="Gene3D" id="1.10.10.60">
    <property type="entry name" value="Homeodomain-like"/>
    <property type="match status" value="1"/>
</dbReference>
<protein>
    <recommendedName>
        <fullName evidence="4">HTH tetR-type domain-containing protein</fullName>
    </recommendedName>
</protein>
<feature type="DNA-binding region" description="H-T-H motif" evidence="3">
    <location>
        <begin position="32"/>
        <end position="51"/>
    </location>
</feature>
<dbReference type="Gene3D" id="1.10.357.10">
    <property type="entry name" value="Tetracycline Repressor, domain 2"/>
    <property type="match status" value="1"/>
</dbReference>
<sequence>MKRRRLSAQEAKEMILLHAHKLFVQKGYDKATMDDLCVMANMSKGNIYHHFKNKKMIYLQLLKNYVDNYLIKVTPKSDVTSPPENLIMIAEQLGKDCKNPIFNSIGEFAKTLENDLETLEEVNQLINKTHNSVRDTVEKGIKEGYFIKQDNLDLSLTVISMLAGVSQYCLSMPQLSEKDYIQSHINAIKLLMSGILVDKDY</sequence>
<dbReference type="PANTHER" id="PTHR43479:SF11">
    <property type="entry name" value="ACREF_ENVCD OPERON REPRESSOR-RELATED"/>
    <property type="match status" value="1"/>
</dbReference>
<evidence type="ECO:0000259" key="4">
    <source>
        <dbReference type="PROSITE" id="PS50977"/>
    </source>
</evidence>
<dbReference type="InterPro" id="IPR001647">
    <property type="entry name" value="HTH_TetR"/>
</dbReference>
<dbReference type="InterPro" id="IPR050624">
    <property type="entry name" value="HTH-type_Tx_Regulator"/>
</dbReference>
<dbReference type="PANTHER" id="PTHR43479">
    <property type="entry name" value="ACREF/ENVCD OPERON REPRESSOR-RELATED"/>
    <property type="match status" value="1"/>
</dbReference>
<dbReference type="Proteomes" id="UP000051061">
    <property type="component" value="Unassembled WGS sequence"/>
</dbReference>
<dbReference type="InterPro" id="IPR013571">
    <property type="entry name" value="Tscrpt_reg_QacR_C"/>
</dbReference>
<dbReference type="Pfam" id="PF08360">
    <property type="entry name" value="TetR_C_5"/>
    <property type="match status" value="1"/>
</dbReference>
<reference evidence="5 6" key="1">
    <citation type="submission" date="2015-09" db="EMBL/GenBank/DDBJ databases">
        <title>Genome sequencing project for genomic taxonomy and phylogenomics of Bacillus-like bacteria.</title>
        <authorList>
            <person name="Liu B."/>
            <person name="Wang J."/>
            <person name="Zhu Y."/>
            <person name="Liu G."/>
            <person name="Chen Q."/>
            <person name="Chen Z."/>
            <person name="Lan J."/>
            <person name="Che J."/>
            <person name="Ge C."/>
            <person name="Shi H."/>
            <person name="Pan Z."/>
            <person name="Liu X."/>
        </authorList>
    </citation>
    <scope>NUCLEOTIDE SEQUENCE [LARGE SCALE GENOMIC DNA]</scope>
    <source>
        <strain evidence="5 6">DSM 19153</strain>
    </source>
</reference>
<gene>
    <name evidence="5" type="ORF">AN965_09995</name>
</gene>
<keyword evidence="2 3" id="KW-0238">DNA-binding</keyword>
<dbReference type="InterPro" id="IPR009057">
    <property type="entry name" value="Homeodomain-like_sf"/>
</dbReference>
<dbReference type="SUPFAM" id="SSF48498">
    <property type="entry name" value="Tetracyclin repressor-like, C-terminal domain"/>
    <property type="match status" value="1"/>
</dbReference>
<dbReference type="PROSITE" id="PS50977">
    <property type="entry name" value="HTH_TETR_2"/>
    <property type="match status" value="1"/>
</dbReference>
<feature type="domain" description="HTH tetR-type" evidence="4">
    <location>
        <begin position="9"/>
        <end position="69"/>
    </location>
</feature>
<keyword evidence="1" id="KW-0678">Repressor</keyword>
<dbReference type="SUPFAM" id="SSF46689">
    <property type="entry name" value="Homeodomain-like"/>
    <property type="match status" value="1"/>
</dbReference>
<organism evidence="5 6">
    <name type="scientific">Alkalicoccobacillus plakortidis</name>
    <dbReference type="NCBI Taxonomy" id="444060"/>
    <lineage>
        <taxon>Bacteria</taxon>
        <taxon>Bacillati</taxon>
        <taxon>Bacillota</taxon>
        <taxon>Bacilli</taxon>
        <taxon>Bacillales</taxon>
        <taxon>Bacillaceae</taxon>
        <taxon>Alkalicoccobacillus</taxon>
    </lineage>
</organism>
<keyword evidence="6" id="KW-1185">Reference proteome</keyword>
<dbReference type="Pfam" id="PF00440">
    <property type="entry name" value="TetR_N"/>
    <property type="match status" value="1"/>
</dbReference>
<evidence type="ECO:0000313" key="5">
    <source>
        <dbReference type="EMBL" id="KQL57220.1"/>
    </source>
</evidence>
<evidence type="ECO:0000256" key="3">
    <source>
        <dbReference type="PROSITE-ProRule" id="PRU00335"/>
    </source>
</evidence>
<name>A0A9D5DR92_9BACI</name>
<dbReference type="PRINTS" id="PR00455">
    <property type="entry name" value="HTHTETR"/>
</dbReference>
<evidence type="ECO:0000256" key="1">
    <source>
        <dbReference type="ARBA" id="ARBA00022491"/>
    </source>
</evidence>